<gene>
    <name evidence="2" type="ORF">AXX12_01390</name>
</gene>
<feature type="chain" id="PRO_5039670808" description="Penicillin-binding protein activator LpoB" evidence="1">
    <location>
        <begin position="30"/>
        <end position="193"/>
    </location>
</feature>
<dbReference type="RefSeq" id="WP_066237067.1">
    <property type="nucleotide sequence ID" value="NZ_LSGP01000001.1"/>
</dbReference>
<dbReference type="EMBL" id="LSGP01000001">
    <property type="protein sequence ID" value="KYZ78226.1"/>
    <property type="molecule type" value="Genomic_DNA"/>
</dbReference>
<dbReference type="AlphaFoldDB" id="A0A154BWA6"/>
<dbReference type="OrthoDB" id="1667368at2"/>
<protein>
    <recommendedName>
        <fullName evidence="4">Penicillin-binding protein activator LpoB</fullName>
    </recommendedName>
</protein>
<feature type="signal peptide" evidence="1">
    <location>
        <begin position="1"/>
        <end position="29"/>
    </location>
</feature>
<comment type="caution">
    <text evidence="2">The sequence shown here is derived from an EMBL/GenBank/DDBJ whole genome shotgun (WGS) entry which is preliminary data.</text>
</comment>
<evidence type="ECO:0000313" key="2">
    <source>
        <dbReference type="EMBL" id="KYZ78226.1"/>
    </source>
</evidence>
<dbReference type="Proteomes" id="UP000076268">
    <property type="component" value="Unassembled WGS sequence"/>
</dbReference>
<evidence type="ECO:0000256" key="1">
    <source>
        <dbReference type="SAM" id="SignalP"/>
    </source>
</evidence>
<organism evidence="2 3">
    <name type="scientific">Anaerosporomusa subterranea</name>
    <dbReference type="NCBI Taxonomy" id="1794912"/>
    <lineage>
        <taxon>Bacteria</taxon>
        <taxon>Bacillati</taxon>
        <taxon>Bacillota</taxon>
        <taxon>Negativicutes</taxon>
        <taxon>Acetonemataceae</taxon>
        <taxon>Anaerosporomusa</taxon>
    </lineage>
</organism>
<name>A0A154BWA6_ANASB</name>
<reference evidence="2 3" key="1">
    <citation type="submission" date="2016-02" db="EMBL/GenBank/DDBJ databases">
        <title>Anaerosporomusa subterraneum gen. nov., sp. nov., a spore-forming obligate anaerobe isolated from saprolite.</title>
        <authorList>
            <person name="Choi J.K."/>
            <person name="Shah M."/>
            <person name="Yee N."/>
        </authorList>
    </citation>
    <scope>NUCLEOTIDE SEQUENCE [LARGE SCALE GENOMIC DNA]</scope>
    <source>
        <strain evidence="2 3">RU4</strain>
    </source>
</reference>
<keyword evidence="1" id="KW-0732">Signal</keyword>
<accession>A0A154BWA6</accession>
<evidence type="ECO:0008006" key="4">
    <source>
        <dbReference type="Google" id="ProtNLM"/>
    </source>
</evidence>
<dbReference type="Gene3D" id="3.40.50.10610">
    <property type="entry name" value="ABC-type transport auxiliary lipoprotein component"/>
    <property type="match status" value="1"/>
</dbReference>
<dbReference type="STRING" id="1794912.AXX12_01390"/>
<keyword evidence="3" id="KW-1185">Reference proteome</keyword>
<proteinExistence type="predicted"/>
<evidence type="ECO:0000313" key="3">
    <source>
        <dbReference type="Proteomes" id="UP000076268"/>
    </source>
</evidence>
<sequence>MAFRRTVLIKLLLFLIMFAGFAISHPQLAAAEPVRVAVVPYINSSGENRSVVDATIASKLEGYFQSGNYVMVPPGEVADFLAKSGYDATPMLLPEKDVLLALARATGADAVLAMDFARIQANRRYSWFYSYTIGSVSIYAKALSVSDNNFISLRIEKQEKLRASRFGPGVKERVAIGAGIEAAMDDMFAKLPF</sequence>